<keyword evidence="10" id="KW-1185">Reference proteome</keyword>
<protein>
    <submittedName>
        <fullName evidence="9">DUF3533 domain-containing protein</fullName>
    </submittedName>
</protein>
<comment type="subcellular location">
    <subcellularLocation>
        <location evidence="1">Cell membrane</location>
        <topology evidence="1">Multi-pass membrane protein</topology>
    </subcellularLocation>
</comment>
<dbReference type="PANTHER" id="PTHR43077">
    <property type="entry name" value="TRANSPORT PERMEASE YVFS-RELATED"/>
    <property type="match status" value="1"/>
</dbReference>
<feature type="transmembrane region" description="Helical" evidence="7">
    <location>
        <begin position="275"/>
        <end position="297"/>
    </location>
</feature>
<dbReference type="InterPro" id="IPR022703">
    <property type="entry name" value="DUF3533"/>
</dbReference>
<evidence type="ECO:0000256" key="2">
    <source>
        <dbReference type="ARBA" id="ARBA00007783"/>
    </source>
</evidence>
<comment type="similarity">
    <text evidence="2">Belongs to the ABC-2 integral membrane protein family.</text>
</comment>
<accession>A0ABW2FTL3</accession>
<gene>
    <name evidence="9" type="ORF">ACFQMG_01375</name>
</gene>
<evidence type="ECO:0000256" key="6">
    <source>
        <dbReference type="ARBA" id="ARBA00023136"/>
    </source>
</evidence>
<name>A0ABW2FTL3_9ACTN</name>
<evidence type="ECO:0000256" key="4">
    <source>
        <dbReference type="ARBA" id="ARBA00022692"/>
    </source>
</evidence>
<keyword evidence="3" id="KW-1003">Cell membrane</keyword>
<comment type="caution">
    <text evidence="9">The sequence shown here is derived from an EMBL/GenBank/DDBJ whole genome shotgun (WGS) entry which is preliminary data.</text>
</comment>
<keyword evidence="5 7" id="KW-1133">Transmembrane helix</keyword>
<feature type="transmembrane region" description="Helical" evidence="7">
    <location>
        <begin position="21"/>
        <end position="45"/>
    </location>
</feature>
<evidence type="ECO:0000259" key="8">
    <source>
        <dbReference type="Pfam" id="PF12051"/>
    </source>
</evidence>
<dbReference type="EMBL" id="JBHTAJ010000002">
    <property type="protein sequence ID" value="MFC7178208.1"/>
    <property type="molecule type" value="Genomic_DNA"/>
</dbReference>
<feature type="domain" description="DUF3533" evidence="8">
    <location>
        <begin position="27"/>
        <end position="398"/>
    </location>
</feature>
<sequence>MPPPDRSGGATARQVLRNPKIWITPTVLVGVVSLLLSLLYMGGILNPRTDLHRLPVGLVNADRGGVIGGKQENLGARITAGIAAAPDPGDRVGWRILSPAAARDALASNQIYGALEIPAGFTAAIAALGTPAGRSPDRPTMTVLTNPGSGSLAASFATTTAQQAARQASLELGRQLTAAVPPTAAPVSSAAALLLADPATVVTVVGHPIGPHSGLGLSAFYYTLLLVLAGFLGANIINNGVDVALGYTDNELGPWHTRRQTVPISRRRTLVVKSVMSVALAVLTSALIMAATVGLLGMDASHLPLLFLFSFCASAAVGLGVQAINATFGGIGQLVSMFVFIVLALPSSGATIPLQALPTFYRFLAHFEPMRQLSDGIRAILYFDAQADAGLGRAWTMIAVGTVAALVLGFSMTTYYDRKGLGRLPGKT</sequence>
<reference evidence="10" key="1">
    <citation type="journal article" date="2019" name="Int. J. Syst. Evol. Microbiol.">
        <title>The Global Catalogue of Microorganisms (GCM) 10K type strain sequencing project: providing services to taxonomists for standard genome sequencing and annotation.</title>
        <authorList>
            <consortium name="The Broad Institute Genomics Platform"/>
            <consortium name="The Broad Institute Genome Sequencing Center for Infectious Disease"/>
            <person name="Wu L."/>
            <person name="Ma J."/>
        </authorList>
    </citation>
    <scope>NUCLEOTIDE SEQUENCE [LARGE SCALE GENOMIC DNA]</scope>
    <source>
        <strain evidence="10">CGMCC 1.12859</strain>
    </source>
</reference>
<feature type="transmembrane region" description="Helical" evidence="7">
    <location>
        <begin position="303"/>
        <end position="322"/>
    </location>
</feature>
<evidence type="ECO:0000313" key="10">
    <source>
        <dbReference type="Proteomes" id="UP001596435"/>
    </source>
</evidence>
<feature type="transmembrane region" description="Helical" evidence="7">
    <location>
        <begin position="219"/>
        <end position="237"/>
    </location>
</feature>
<evidence type="ECO:0000256" key="7">
    <source>
        <dbReference type="SAM" id="Phobius"/>
    </source>
</evidence>
<dbReference type="Pfam" id="PF12051">
    <property type="entry name" value="DUF3533"/>
    <property type="match status" value="1"/>
</dbReference>
<keyword evidence="4 7" id="KW-0812">Transmembrane</keyword>
<organism evidence="9 10">
    <name type="scientific">Kitasatospora paranensis</name>
    <dbReference type="NCBI Taxonomy" id="258053"/>
    <lineage>
        <taxon>Bacteria</taxon>
        <taxon>Bacillati</taxon>
        <taxon>Actinomycetota</taxon>
        <taxon>Actinomycetes</taxon>
        <taxon>Kitasatosporales</taxon>
        <taxon>Streptomycetaceae</taxon>
        <taxon>Kitasatospora</taxon>
    </lineage>
</organism>
<evidence type="ECO:0000256" key="1">
    <source>
        <dbReference type="ARBA" id="ARBA00004651"/>
    </source>
</evidence>
<dbReference type="RefSeq" id="WP_345708943.1">
    <property type="nucleotide sequence ID" value="NZ_BAABKV010000001.1"/>
</dbReference>
<evidence type="ECO:0000256" key="3">
    <source>
        <dbReference type="ARBA" id="ARBA00022475"/>
    </source>
</evidence>
<feature type="transmembrane region" description="Helical" evidence="7">
    <location>
        <begin position="394"/>
        <end position="416"/>
    </location>
</feature>
<evidence type="ECO:0000313" key="9">
    <source>
        <dbReference type="EMBL" id="MFC7178208.1"/>
    </source>
</evidence>
<keyword evidence="6 7" id="KW-0472">Membrane</keyword>
<proteinExistence type="inferred from homology"/>
<dbReference type="InterPro" id="IPR051328">
    <property type="entry name" value="T7SS_ABC-Transporter"/>
</dbReference>
<feature type="transmembrane region" description="Helical" evidence="7">
    <location>
        <begin position="334"/>
        <end position="354"/>
    </location>
</feature>
<dbReference type="Proteomes" id="UP001596435">
    <property type="component" value="Unassembled WGS sequence"/>
</dbReference>
<evidence type="ECO:0000256" key="5">
    <source>
        <dbReference type="ARBA" id="ARBA00022989"/>
    </source>
</evidence>
<dbReference type="PANTHER" id="PTHR43077:SF8">
    <property type="entry name" value="DOXORUBICIN RESISTANCE ABC TRANSPORTER PERMEASE PROTEIN DRRB"/>
    <property type="match status" value="1"/>
</dbReference>